<dbReference type="EMBL" id="CP022745">
    <property type="protein sequence ID" value="ASY44760.1"/>
    <property type="molecule type" value="Genomic_DNA"/>
</dbReference>
<proteinExistence type="predicted"/>
<dbReference type="SUPFAM" id="SSF53098">
    <property type="entry name" value="Ribonuclease H-like"/>
    <property type="match status" value="1"/>
</dbReference>
<dbReference type="KEGG" id="shyd:CJD35_10100"/>
<accession>A0A249MTS7</accession>
<dbReference type="Proteomes" id="UP000217141">
    <property type="component" value="Chromosome I"/>
</dbReference>
<reference evidence="1 2" key="1">
    <citation type="submission" date="2017-08" db="EMBL/GenBank/DDBJ databases">
        <title>Whole Genome Sequence of Sphingobium hydrophobicum C1: Insights into Adaption to the Electronic-waste Contaminated Sediment.</title>
        <authorList>
            <person name="Song D."/>
            <person name="Chen X."/>
            <person name="Xu M."/>
        </authorList>
    </citation>
    <scope>NUCLEOTIDE SEQUENCE [LARGE SCALE GENOMIC DNA]</scope>
    <source>
        <strain evidence="1 2">C1</strain>
    </source>
</reference>
<evidence type="ECO:0000313" key="1">
    <source>
        <dbReference type="EMBL" id="ASY44760.1"/>
    </source>
</evidence>
<dbReference type="InterPro" id="IPR012337">
    <property type="entry name" value="RNaseH-like_sf"/>
</dbReference>
<gene>
    <name evidence="1" type="ORF">CJD35_10100</name>
</gene>
<dbReference type="RefSeq" id="WP_017182203.1">
    <property type="nucleotide sequence ID" value="NZ_CP022745.1"/>
</dbReference>
<organism evidence="1 2">
    <name type="scientific">Sphingobium xenophagum</name>
    <dbReference type="NCBI Taxonomy" id="121428"/>
    <lineage>
        <taxon>Bacteria</taxon>
        <taxon>Pseudomonadati</taxon>
        <taxon>Pseudomonadota</taxon>
        <taxon>Alphaproteobacteria</taxon>
        <taxon>Sphingomonadales</taxon>
        <taxon>Sphingomonadaceae</taxon>
        <taxon>Sphingobium</taxon>
    </lineage>
</organism>
<dbReference type="InterPro" id="IPR036397">
    <property type="entry name" value="RNaseH_sf"/>
</dbReference>
<dbReference type="Gene3D" id="3.30.420.10">
    <property type="entry name" value="Ribonuclease H-like superfamily/Ribonuclease H"/>
    <property type="match status" value="1"/>
</dbReference>
<dbReference type="GO" id="GO:0003676">
    <property type="term" value="F:nucleic acid binding"/>
    <property type="evidence" value="ECO:0007669"/>
    <property type="project" value="InterPro"/>
</dbReference>
<evidence type="ECO:0008006" key="3">
    <source>
        <dbReference type="Google" id="ProtNLM"/>
    </source>
</evidence>
<evidence type="ECO:0000313" key="2">
    <source>
        <dbReference type="Proteomes" id="UP000217141"/>
    </source>
</evidence>
<protein>
    <recommendedName>
        <fullName evidence="3">Exonuclease domain-containing protein</fullName>
    </recommendedName>
</protein>
<sequence length="176" mass="19120">MLAIDFEASCLPRHGRSFPIEVGLAGTDGARSWIIRPHPDWAGWGWTAEAEALHGLSRARIERDGLPAHVVLDQLVEAVGGQRVVADSLIDPYWLETLAAAAGRAAPFAIDHVATLLDERQVDEAQISAAVRIADQRCPTRHRAGSDALWLACVMAQLWPDLAAAPPVRMPLMSCY</sequence>
<dbReference type="AlphaFoldDB" id="A0A249MTS7"/>
<name>A0A249MTS7_SPHXE</name>